<evidence type="ECO:0000313" key="3">
    <source>
        <dbReference type="WBParaSite" id="ASIM_0000664901-mRNA-1"/>
    </source>
</evidence>
<dbReference type="WBParaSite" id="ASIM_0000664901-mRNA-1">
    <property type="protein sequence ID" value="ASIM_0000664901-mRNA-1"/>
    <property type="gene ID" value="ASIM_0000664901"/>
</dbReference>
<protein>
    <submittedName>
        <fullName evidence="3">DUF1385 domain-containing protein</fullName>
    </submittedName>
</protein>
<organism evidence="3">
    <name type="scientific">Anisakis simplex</name>
    <name type="common">Herring worm</name>
    <dbReference type="NCBI Taxonomy" id="6269"/>
    <lineage>
        <taxon>Eukaryota</taxon>
        <taxon>Metazoa</taxon>
        <taxon>Ecdysozoa</taxon>
        <taxon>Nematoda</taxon>
        <taxon>Chromadorea</taxon>
        <taxon>Rhabditida</taxon>
        <taxon>Spirurina</taxon>
        <taxon>Ascaridomorpha</taxon>
        <taxon>Ascaridoidea</taxon>
        <taxon>Anisakidae</taxon>
        <taxon>Anisakis</taxon>
        <taxon>Anisakis simplex complex</taxon>
    </lineage>
</organism>
<reference evidence="3" key="1">
    <citation type="submission" date="2017-02" db="UniProtKB">
        <authorList>
            <consortium name="WormBaseParasite"/>
        </authorList>
    </citation>
    <scope>IDENTIFICATION</scope>
</reference>
<dbReference type="AlphaFoldDB" id="A0A0M3JG94"/>
<name>A0A0M3JG94_ANISI</name>
<reference evidence="1 2" key="2">
    <citation type="submission" date="2018-11" db="EMBL/GenBank/DDBJ databases">
        <authorList>
            <consortium name="Pathogen Informatics"/>
        </authorList>
    </citation>
    <scope>NUCLEOTIDE SEQUENCE [LARGE SCALE GENOMIC DNA]</scope>
</reference>
<sequence>MWTKECEVETLVSGRMAGIIKARGDDESPKAIVEETGTVFGRYGTVGTTKPIADRRLFIPSF</sequence>
<dbReference type="Proteomes" id="UP000267096">
    <property type="component" value="Unassembled WGS sequence"/>
</dbReference>
<evidence type="ECO:0000313" key="1">
    <source>
        <dbReference type="EMBL" id="VDK27010.1"/>
    </source>
</evidence>
<proteinExistence type="predicted"/>
<evidence type="ECO:0000313" key="2">
    <source>
        <dbReference type="Proteomes" id="UP000267096"/>
    </source>
</evidence>
<accession>A0A0M3JG94</accession>
<keyword evidence="2" id="KW-1185">Reference proteome</keyword>
<dbReference type="EMBL" id="UYRR01013939">
    <property type="protein sequence ID" value="VDK27010.1"/>
    <property type="molecule type" value="Genomic_DNA"/>
</dbReference>
<gene>
    <name evidence="1" type="ORF">ASIM_LOCUS6427</name>
</gene>